<evidence type="ECO:0008006" key="4">
    <source>
        <dbReference type="Google" id="ProtNLM"/>
    </source>
</evidence>
<feature type="transmembrane region" description="Helical" evidence="1">
    <location>
        <begin position="6"/>
        <end position="23"/>
    </location>
</feature>
<dbReference type="Proteomes" id="UP000198534">
    <property type="component" value="Unassembled WGS sequence"/>
</dbReference>
<evidence type="ECO:0000313" key="2">
    <source>
        <dbReference type="EMBL" id="SDW56356.1"/>
    </source>
</evidence>
<keyword evidence="1" id="KW-0472">Membrane</keyword>
<dbReference type="STRING" id="1048340.SAMN05444487_104128"/>
<sequence>MSWWLILGIIVAVFLCIIPFTSVRIRLVYRRQGEDDSLSVHIGWLWGLVRYRWQASQVEWNEEGIQVRENAKSNLPTKGKRFRERINFASIKRAQQTWRLIQENIVHLSDIIRKFIGHIVCEKLVWTSKLGTGDAAETGVITGLAWGIKSSLVGIIGSYMQWKKDPYLDVCPSFTEERLETDLECIVRFKVGHAIRTGVQLFLRMDKGGEGKWRNTLSKA</sequence>
<dbReference type="OrthoDB" id="1683589at2"/>
<name>A0A1H2UJJ6_9BACL</name>
<organism evidence="2 3">
    <name type="scientific">Marininema mesophilum</name>
    <dbReference type="NCBI Taxonomy" id="1048340"/>
    <lineage>
        <taxon>Bacteria</taxon>
        <taxon>Bacillati</taxon>
        <taxon>Bacillota</taxon>
        <taxon>Bacilli</taxon>
        <taxon>Bacillales</taxon>
        <taxon>Thermoactinomycetaceae</taxon>
        <taxon>Marininema</taxon>
    </lineage>
</organism>
<dbReference type="EMBL" id="FNNQ01000004">
    <property type="protein sequence ID" value="SDW56356.1"/>
    <property type="molecule type" value="Genomic_DNA"/>
</dbReference>
<evidence type="ECO:0000313" key="3">
    <source>
        <dbReference type="Proteomes" id="UP000198534"/>
    </source>
</evidence>
<accession>A0A1H2UJJ6</accession>
<evidence type="ECO:0000256" key="1">
    <source>
        <dbReference type="SAM" id="Phobius"/>
    </source>
</evidence>
<dbReference type="AlphaFoldDB" id="A0A1H2UJJ6"/>
<dbReference type="Pfam" id="PF11167">
    <property type="entry name" value="DUF2953"/>
    <property type="match status" value="1"/>
</dbReference>
<proteinExistence type="predicted"/>
<keyword evidence="3" id="KW-1185">Reference proteome</keyword>
<protein>
    <recommendedName>
        <fullName evidence="4">DUF2953 domain-containing protein</fullName>
    </recommendedName>
</protein>
<keyword evidence="1" id="KW-0812">Transmembrane</keyword>
<dbReference type="RefSeq" id="WP_091737416.1">
    <property type="nucleotide sequence ID" value="NZ_FNNQ01000004.1"/>
</dbReference>
<dbReference type="InterPro" id="IPR021338">
    <property type="entry name" value="DUF2953"/>
</dbReference>
<gene>
    <name evidence="2" type="ORF">SAMN05444487_104128</name>
</gene>
<keyword evidence="1" id="KW-1133">Transmembrane helix</keyword>
<reference evidence="2 3" key="1">
    <citation type="submission" date="2016-10" db="EMBL/GenBank/DDBJ databases">
        <authorList>
            <person name="de Groot N.N."/>
        </authorList>
    </citation>
    <scope>NUCLEOTIDE SEQUENCE [LARGE SCALE GENOMIC DNA]</scope>
    <source>
        <strain evidence="2 3">DSM 45610</strain>
    </source>
</reference>